<protein>
    <recommendedName>
        <fullName evidence="3">BioF2-like acetyltransferase domain-containing protein</fullName>
    </recommendedName>
</protein>
<dbReference type="Pfam" id="PF04339">
    <property type="entry name" value="FemAB_like"/>
    <property type="match status" value="1"/>
</dbReference>
<dbReference type="Proteomes" id="UP000002743">
    <property type="component" value="Chromosome"/>
</dbReference>
<evidence type="ECO:0008006" key="3">
    <source>
        <dbReference type="Google" id="ProtNLM"/>
    </source>
</evidence>
<sequence length="357" mass="40379">MQPDLSHYQPDTLAAFEVETGFSAAKFLEENWKALLQDDIEGYRLHLAFDTGHTPGFKTGYIGIRKNQVLLCIAPYFVTQYALESSLKGTMQNILTQVKEQLPSLMTIKMLCVGSPVTDSCKLAISREYPFDPALIQVLNRTLATIAKKENATLIAFKDVKDADYQLYGPVLKDLGYNALPSMPLAINKITHGSVQDYLASLSTKLRTDIEQKLSAARDIRIEEHQGIPPHLDDIYNLYLESHAGQQAQSELLTKKFFEYVAGLMPEQTRFVLYFKQNTLVAFNLLLHHQGVVLDKYIGINPAANAQHHIDCLSWIHNIEMCIRDGFHTYQSSREVYHTRNTMPAKLHDAHTLLKLA</sequence>
<organism evidence="1 2">
    <name type="scientific">Methylovorus glucosotrophus (strain SIP3-4)</name>
    <dbReference type="NCBI Taxonomy" id="582744"/>
    <lineage>
        <taxon>Bacteria</taxon>
        <taxon>Pseudomonadati</taxon>
        <taxon>Pseudomonadota</taxon>
        <taxon>Betaproteobacteria</taxon>
        <taxon>Nitrosomonadales</taxon>
        <taxon>Methylophilaceae</taxon>
        <taxon>Methylovorus</taxon>
    </lineage>
</organism>
<dbReference type="EMBL" id="CP001674">
    <property type="protein sequence ID" value="ACT50445.1"/>
    <property type="molecule type" value="Genomic_DNA"/>
</dbReference>
<dbReference type="eggNOG" id="COG3146">
    <property type="taxonomic scope" value="Bacteria"/>
</dbReference>
<evidence type="ECO:0000313" key="2">
    <source>
        <dbReference type="Proteomes" id="UP000002743"/>
    </source>
</evidence>
<dbReference type="AlphaFoldDB" id="C6XD20"/>
<dbReference type="HOGENOM" id="CLU_062615_0_0_4"/>
<gene>
    <name evidence="1" type="ordered locus">Msip34_1199</name>
</gene>
<dbReference type="KEGG" id="mei:Msip34_1199"/>
<dbReference type="InterPro" id="IPR016181">
    <property type="entry name" value="Acyl_CoA_acyltransferase"/>
</dbReference>
<dbReference type="SUPFAM" id="SSF55729">
    <property type="entry name" value="Acyl-CoA N-acyltransferases (Nat)"/>
    <property type="match status" value="1"/>
</dbReference>
<dbReference type="InterPro" id="IPR007434">
    <property type="entry name" value="FemAB-like"/>
</dbReference>
<dbReference type="STRING" id="582744.Msip34_1199"/>
<proteinExistence type="predicted"/>
<dbReference type="RefSeq" id="WP_015829945.1">
    <property type="nucleotide sequence ID" value="NC_012969.1"/>
</dbReference>
<reference evidence="2" key="1">
    <citation type="submission" date="2009-07" db="EMBL/GenBank/DDBJ databases">
        <title>Complete sequence of chromosome of Methylovorus sp. SIP3-4.</title>
        <authorList>
            <person name="Lucas S."/>
            <person name="Copeland A."/>
            <person name="Lapidus A."/>
            <person name="Glavina del Rio T."/>
            <person name="Tice H."/>
            <person name="Bruce D."/>
            <person name="Goodwin L."/>
            <person name="Pitluck S."/>
            <person name="Clum A."/>
            <person name="Larimer F."/>
            <person name="Land M."/>
            <person name="Hauser L."/>
            <person name="Kyrpides N."/>
            <person name="Mikhailova N."/>
            <person name="Kayluzhnaya M."/>
            <person name="Chistoserdova L."/>
        </authorList>
    </citation>
    <scope>NUCLEOTIDE SEQUENCE [LARGE SCALE GENOMIC DNA]</scope>
    <source>
        <strain evidence="2">SIP3-4</strain>
    </source>
</reference>
<reference evidence="1 2" key="2">
    <citation type="journal article" date="2011" name="J. Bacteriol.">
        <title>Genomes of three methylotrophs from a single niche uncover genetic and metabolic divergence of Methylophilaceae.</title>
        <authorList>
            <person name="Lapidus A."/>
            <person name="Clum A."/>
            <person name="Labutti K."/>
            <person name="Kaluzhnaya M.G."/>
            <person name="Lim S."/>
            <person name="Beck D.A."/>
            <person name="Glavina Del Rio T."/>
            <person name="Nolan M."/>
            <person name="Mavromatis K."/>
            <person name="Huntemann M."/>
            <person name="Lucas S."/>
            <person name="Lidstrom M.E."/>
            <person name="Ivanova N."/>
            <person name="Chistoserdova L."/>
        </authorList>
    </citation>
    <scope>NUCLEOTIDE SEQUENCE [LARGE SCALE GENOMIC DNA]</scope>
    <source>
        <strain evidence="1 2">SIP3-4</strain>
    </source>
</reference>
<keyword evidence="2" id="KW-1185">Reference proteome</keyword>
<name>C6XD20_METGS</name>
<evidence type="ECO:0000313" key="1">
    <source>
        <dbReference type="EMBL" id="ACT50445.1"/>
    </source>
</evidence>
<dbReference type="Gene3D" id="3.40.630.30">
    <property type="match status" value="1"/>
</dbReference>
<dbReference type="OrthoDB" id="8533828at2"/>
<accession>C6XD20</accession>